<keyword evidence="3" id="KW-1185">Reference proteome</keyword>
<feature type="compositionally biased region" description="Basic and acidic residues" evidence="1">
    <location>
        <begin position="36"/>
        <end position="60"/>
    </location>
</feature>
<evidence type="ECO:0008006" key="4">
    <source>
        <dbReference type="Google" id="ProtNLM"/>
    </source>
</evidence>
<dbReference type="RefSeq" id="WP_108984538.1">
    <property type="nucleotide sequence ID" value="NZ_BFBR01000003.1"/>
</dbReference>
<accession>A0A2P2E9D8</accession>
<gene>
    <name evidence="2" type="ORF">PbB2_01341</name>
</gene>
<dbReference type="Proteomes" id="UP000245086">
    <property type="component" value="Unassembled WGS sequence"/>
</dbReference>
<name>A0A2P2E9D8_9PROT</name>
<dbReference type="AlphaFoldDB" id="A0A2P2E9D8"/>
<feature type="region of interest" description="Disordered" evidence="1">
    <location>
        <begin position="26"/>
        <end position="74"/>
    </location>
</feature>
<proteinExistence type="predicted"/>
<evidence type="ECO:0000313" key="3">
    <source>
        <dbReference type="Proteomes" id="UP000245086"/>
    </source>
</evidence>
<sequence length="74" mass="7921">MNIRLVIAFACFGLVSACGIRGPLEPAAPMWGPDRAAYEAEQARKAEEARQKKAEEDAAKQAETAPAAPTRPPQ</sequence>
<evidence type="ECO:0000313" key="2">
    <source>
        <dbReference type="EMBL" id="GBF57672.1"/>
    </source>
</evidence>
<evidence type="ECO:0000256" key="1">
    <source>
        <dbReference type="SAM" id="MobiDB-lite"/>
    </source>
</evidence>
<dbReference type="PROSITE" id="PS51257">
    <property type="entry name" value="PROKAR_LIPOPROTEIN"/>
    <property type="match status" value="1"/>
</dbReference>
<dbReference type="EMBL" id="BFBR01000003">
    <property type="protein sequence ID" value="GBF57672.1"/>
    <property type="molecule type" value="Genomic_DNA"/>
</dbReference>
<comment type="caution">
    <text evidence="2">The sequence shown here is derived from an EMBL/GenBank/DDBJ whole genome shotgun (WGS) entry which is preliminary data.</text>
</comment>
<organism evidence="2 3">
    <name type="scientific">Candidatus Phycosocius bacilliformis</name>
    <dbReference type="NCBI Taxonomy" id="1445552"/>
    <lineage>
        <taxon>Bacteria</taxon>
        <taxon>Pseudomonadati</taxon>
        <taxon>Pseudomonadota</taxon>
        <taxon>Alphaproteobacteria</taxon>
        <taxon>Caulobacterales</taxon>
        <taxon>Caulobacterales incertae sedis</taxon>
        <taxon>Candidatus Phycosocius</taxon>
    </lineage>
</organism>
<reference evidence="2 3" key="1">
    <citation type="journal article" date="2018" name="Genome Announc.">
        <title>Draft Genome Sequence of "Candidatus Phycosocius bacilliformis," an Alphaproteobacterial Ectosymbiont of the Hydrocarbon-Producing Green Alga Botryococcus braunii.</title>
        <authorList>
            <person name="Tanabe Y."/>
            <person name="Yamaguchi H."/>
            <person name="Watanabe M.M."/>
        </authorList>
    </citation>
    <scope>NUCLEOTIDE SEQUENCE [LARGE SCALE GENOMIC DNA]</scope>
    <source>
        <strain evidence="2 3">BOTRYCO-2</strain>
    </source>
</reference>
<protein>
    <recommendedName>
        <fullName evidence="4">Lipoprotein</fullName>
    </recommendedName>
</protein>